<organism evidence="2 3">
    <name type="scientific">Paenibacillus eucommiae</name>
    <dbReference type="NCBI Taxonomy" id="1355755"/>
    <lineage>
        <taxon>Bacteria</taxon>
        <taxon>Bacillati</taxon>
        <taxon>Bacillota</taxon>
        <taxon>Bacilli</taxon>
        <taxon>Bacillales</taxon>
        <taxon>Paenibacillaceae</taxon>
        <taxon>Paenibacillus</taxon>
    </lineage>
</organism>
<protein>
    <submittedName>
        <fullName evidence="2">Uncharacterized protein</fullName>
    </submittedName>
</protein>
<keyword evidence="3" id="KW-1185">Reference proteome</keyword>
<proteinExistence type="predicted"/>
<accession>A0ABS4JAQ0</accession>
<reference evidence="2 3" key="1">
    <citation type="submission" date="2021-03" db="EMBL/GenBank/DDBJ databases">
        <title>Genomic Encyclopedia of Type Strains, Phase IV (KMG-IV): sequencing the most valuable type-strain genomes for metagenomic binning, comparative biology and taxonomic classification.</title>
        <authorList>
            <person name="Goeker M."/>
        </authorList>
    </citation>
    <scope>NUCLEOTIDE SEQUENCE [LARGE SCALE GENOMIC DNA]</scope>
    <source>
        <strain evidence="2 3">DSM 26048</strain>
    </source>
</reference>
<comment type="caution">
    <text evidence="2">The sequence shown here is derived from an EMBL/GenBank/DDBJ whole genome shotgun (WGS) entry which is preliminary data.</text>
</comment>
<name>A0ABS4JAQ0_9BACL</name>
<dbReference type="Proteomes" id="UP001519287">
    <property type="component" value="Unassembled WGS sequence"/>
</dbReference>
<dbReference type="RefSeq" id="WP_209979785.1">
    <property type="nucleotide sequence ID" value="NZ_JAGGLB010000061.1"/>
</dbReference>
<evidence type="ECO:0000313" key="3">
    <source>
        <dbReference type="Proteomes" id="UP001519287"/>
    </source>
</evidence>
<evidence type="ECO:0000313" key="2">
    <source>
        <dbReference type="EMBL" id="MBP1996920.1"/>
    </source>
</evidence>
<evidence type="ECO:0000256" key="1">
    <source>
        <dbReference type="SAM" id="MobiDB-lite"/>
    </source>
</evidence>
<dbReference type="EMBL" id="JAGGLB010000061">
    <property type="protein sequence ID" value="MBP1996920.1"/>
    <property type="molecule type" value="Genomic_DNA"/>
</dbReference>
<sequence>MFIFHPQRDPEDWLLLACVWALASTPETTLSCQEPDTDVWTHPAGQVAGQQLQLQVHFARSAALIRRVGFPFRPAGSSGESSAATRSWPGTGYAHVRTQAPCGPGACQQSHQQVPFSGPGVDPESRFSIQPAVSSDEVSQQLLFPGQEPDTDERSHPAGQTEILFFIFFKILFY</sequence>
<gene>
    <name evidence="2" type="ORF">J2Z66_008598</name>
</gene>
<feature type="region of interest" description="Disordered" evidence="1">
    <location>
        <begin position="104"/>
        <end position="127"/>
    </location>
</feature>